<gene>
    <name evidence="8" type="ORF">Airi01_101850</name>
</gene>
<dbReference type="RefSeq" id="WP_285637026.1">
    <property type="nucleotide sequence ID" value="NZ_BSTJ01000024.1"/>
</dbReference>
<feature type="binding site" evidence="4">
    <location>
        <begin position="984"/>
        <end position="991"/>
    </location>
    <ligand>
        <name>ATP</name>
        <dbReference type="ChEBI" id="CHEBI:30616"/>
    </ligand>
</feature>
<accession>A0A9W6RUF3</accession>
<keyword evidence="2 4" id="KW-0547">Nucleotide-binding</keyword>
<name>A0A9W6RUF3_9ACTN</name>
<evidence type="ECO:0000256" key="1">
    <source>
        <dbReference type="ARBA" id="ARBA00022553"/>
    </source>
</evidence>
<dbReference type="InterPro" id="IPR000253">
    <property type="entry name" value="FHA_dom"/>
</dbReference>
<dbReference type="PANTHER" id="PTHR22683">
    <property type="entry name" value="SPORULATION PROTEIN RELATED"/>
    <property type="match status" value="1"/>
</dbReference>
<dbReference type="SMART" id="SM00382">
    <property type="entry name" value="AAA"/>
    <property type="match status" value="3"/>
</dbReference>
<feature type="transmembrane region" description="Helical" evidence="5">
    <location>
        <begin position="231"/>
        <end position="250"/>
    </location>
</feature>
<keyword evidence="3 4" id="KW-0067">ATP-binding</keyword>
<comment type="caution">
    <text evidence="8">The sequence shown here is derived from an EMBL/GenBank/DDBJ whole genome shotgun (WGS) entry which is preliminary data.</text>
</comment>
<dbReference type="CDD" id="cd01127">
    <property type="entry name" value="TrwB_TraG_TraD_VirD4"/>
    <property type="match status" value="1"/>
</dbReference>
<feature type="domain" description="FtsK" evidence="7">
    <location>
        <begin position="967"/>
        <end position="1157"/>
    </location>
</feature>
<evidence type="ECO:0000256" key="5">
    <source>
        <dbReference type="SAM" id="Phobius"/>
    </source>
</evidence>
<evidence type="ECO:0000259" key="7">
    <source>
        <dbReference type="PROSITE" id="PS50901"/>
    </source>
</evidence>
<dbReference type="PROSITE" id="PS50006">
    <property type="entry name" value="FHA_DOMAIN"/>
    <property type="match status" value="1"/>
</dbReference>
<protein>
    <submittedName>
        <fullName evidence="8">Uncharacterized protein</fullName>
    </submittedName>
</protein>
<keyword evidence="5" id="KW-0472">Membrane</keyword>
<evidence type="ECO:0000313" key="8">
    <source>
        <dbReference type="EMBL" id="GLY81918.1"/>
    </source>
</evidence>
<dbReference type="GO" id="GO:0005524">
    <property type="term" value="F:ATP binding"/>
    <property type="evidence" value="ECO:0007669"/>
    <property type="project" value="UniProtKB-UniRule"/>
</dbReference>
<dbReference type="InterPro" id="IPR008984">
    <property type="entry name" value="SMAD_FHA_dom_sf"/>
</dbReference>
<keyword evidence="1" id="KW-0597">Phosphoprotein</keyword>
<evidence type="ECO:0000256" key="2">
    <source>
        <dbReference type="ARBA" id="ARBA00022741"/>
    </source>
</evidence>
<dbReference type="EMBL" id="BSTJ01000024">
    <property type="protein sequence ID" value="GLY81918.1"/>
    <property type="molecule type" value="Genomic_DNA"/>
</dbReference>
<dbReference type="SUPFAM" id="SSF49879">
    <property type="entry name" value="SMAD/FHA domain"/>
    <property type="match status" value="1"/>
</dbReference>
<keyword evidence="5" id="KW-1133">Transmembrane helix</keyword>
<dbReference type="Gene3D" id="3.40.50.300">
    <property type="entry name" value="P-loop containing nucleotide triphosphate hydrolases"/>
    <property type="match status" value="4"/>
</dbReference>
<dbReference type="InterPro" id="IPR050206">
    <property type="entry name" value="FtsK/SpoIIIE/SftA"/>
</dbReference>
<organism evidence="8 9">
    <name type="scientific">Actinoallomurus iriomotensis</name>
    <dbReference type="NCBI Taxonomy" id="478107"/>
    <lineage>
        <taxon>Bacteria</taxon>
        <taxon>Bacillati</taxon>
        <taxon>Actinomycetota</taxon>
        <taxon>Actinomycetes</taxon>
        <taxon>Streptosporangiales</taxon>
        <taxon>Thermomonosporaceae</taxon>
        <taxon>Actinoallomurus</taxon>
    </lineage>
</organism>
<dbReference type="InterPro" id="IPR002543">
    <property type="entry name" value="FtsK_dom"/>
</dbReference>
<reference evidence="8" key="1">
    <citation type="submission" date="2023-03" db="EMBL/GenBank/DDBJ databases">
        <title>Actinoallomurus iriomotensis NBRC 103681.</title>
        <authorList>
            <person name="Ichikawa N."/>
            <person name="Sato H."/>
            <person name="Tonouchi N."/>
        </authorList>
    </citation>
    <scope>NUCLEOTIDE SEQUENCE</scope>
    <source>
        <strain evidence="8">NBRC 103681</strain>
    </source>
</reference>
<proteinExistence type="predicted"/>
<dbReference type="GO" id="GO:0003677">
    <property type="term" value="F:DNA binding"/>
    <property type="evidence" value="ECO:0007669"/>
    <property type="project" value="InterPro"/>
</dbReference>
<dbReference type="InterPro" id="IPR003593">
    <property type="entry name" value="AAA+_ATPase"/>
</dbReference>
<dbReference type="Gene3D" id="2.60.200.20">
    <property type="match status" value="1"/>
</dbReference>
<dbReference type="SUPFAM" id="SSF52540">
    <property type="entry name" value="P-loop containing nucleoside triphosphate hydrolases"/>
    <property type="match status" value="2"/>
</dbReference>
<feature type="domain" description="FHA" evidence="6">
    <location>
        <begin position="109"/>
        <end position="160"/>
    </location>
</feature>
<evidence type="ECO:0000313" key="9">
    <source>
        <dbReference type="Proteomes" id="UP001165135"/>
    </source>
</evidence>
<dbReference type="PANTHER" id="PTHR22683:SF1">
    <property type="entry name" value="TYPE VII SECRETION SYSTEM PROTEIN ESSC"/>
    <property type="match status" value="1"/>
</dbReference>
<dbReference type="PROSITE" id="PS50901">
    <property type="entry name" value="FTSK"/>
    <property type="match status" value="2"/>
</dbReference>
<evidence type="ECO:0000256" key="4">
    <source>
        <dbReference type="PROSITE-ProRule" id="PRU00289"/>
    </source>
</evidence>
<dbReference type="CDD" id="cd00060">
    <property type="entry name" value="FHA"/>
    <property type="match status" value="1"/>
</dbReference>
<dbReference type="InterPro" id="IPR027417">
    <property type="entry name" value="P-loop_NTPase"/>
</dbReference>
<evidence type="ECO:0000256" key="3">
    <source>
        <dbReference type="ARBA" id="ARBA00022840"/>
    </source>
</evidence>
<keyword evidence="5" id="KW-0812">Transmembrane</keyword>
<feature type="binding site" evidence="4">
    <location>
        <begin position="667"/>
        <end position="674"/>
    </location>
    <ligand>
        <name>ATP</name>
        <dbReference type="ChEBI" id="CHEBI:30616"/>
    </ligand>
</feature>
<sequence>MDLDLVAHAGGRAVAVTVEADEGATVGDLRRAIEDLVGPADAPITAGSPPVPLDDAAPLTGLVSGTTVTFGTLGAGATVPAGGGTGLEAAVVGGLHAGITCKLTPGDAVPVGRAACGGLLLPDPEVSRSHARLLAAEDGSGATVTDAGSVNGIRFGAWRLDGPLHLRADQVVGLGESVLAVRGPAAGDAEVVPDPAGGTRLFNRPPRIRVPERLPELVVPAEPERPGGFRLPWAATMLPLLLCGALYFVVPGGYTAYLLPMMALSPLMALATVVGDRRSGRREYARARAGYERARAAFETELDAAVAAEESAERAAYPDPSALVRRTGAGGADPAATLWQRRPGDPDFLRLRMGLVSRPARLVLRPDPAAPVRAAETTRPEPPAVRDVPVTVDLADAGVLGVAGPRPMTLAAARALIVQAAVLHSPAELGLVLVTGRDTAADWEWATWLPHTLPASSAFACARMVATDAAQAEARLTELRRLVDERLAEQRSALGQSPPPGRALLVVLDGARRLRDLAGLGELLATGPAVGVRVLCVDTDETALADECGATLVATTSAGSRVTLRRTGRTPVEDVLADGLVADAAEAAARALAPLRLLGERGGDAALPDRVDLLDVAGLSPVTPAAIRERWAANPDGRCTTVLLGAGPAGPVSVDLRRDGPHALIAGTSGSGKSELLQTLVASLAATNTPDALTFVLVDYKGGSAFAACADLPHCVGLVTDLDGHLVGRALDSLTAELRRRERLFAGAGAKDIEDYWARTGARLPRLVIVVDEFASLVEELPDFVSGVVGIGMRGRSLGVHVVLATQRPGGVVTADLRANLNLRICLRVTATSESLDVIDVPDAARIPVRRPGRAYVRTGHGEPVAFQAARVGRPRAETDTARPPVRVSLRRVEALGRPVAEAVPVEENAARTDLTDLVAAVREAAAGLPAPSRPWLPPLPEHVSLSALPGEAGVIGLADRPSAQAQEAFVLDLERTGPVAIAGMARAGRSTALRTLAASLARASSPADLHLYALDCGNQALAALTALPHCGAVVDGADPARVERLLAALHAEVTRRQRVLAAGGHGSLAEQRAAASEEERLPYVVVLLDRLEAFFARYAERDGGRLVDRVEELLRTGPGAGVTMVLTTDRSGFHHRVSSAVAARLVLRQATPDDAAAFGLDPRTTPRRMPPGRAVWTVTGEEVQVARDTDLPAGPWADVPPERLPRRVDPLPDRIFAAEAELLRSVARPVGPAVCTPAVGGDHLGPVDVDLTADGGTFLVCGPQRSGRSTALAAIVAGLALPVLAVAPRPSPLRDLAGAPGVLTGEPADIALAVEDAAVTGPVALVVDDGELLGDHALTDALESFCRTARDTGSVLVAAATTDDVLANPYRGWLAAVRRSRSGLLLNPATHVDGEVFGLRLPRSLSGGWPAGRAVLVRRGETTTVQVITQVNGEAGDPHESF</sequence>
<dbReference type="Pfam" id="PF01580">
    <property type="entry name" value="FtsK_SpoIIIE"/>
    <property type="match status" value="2"/>
</dbReference>
<evidence type="ECO:0000259" key="6">
    <source>
        <dbReference type="PROSITE" id="PS50006"/>
    </source>
</evidence>
<dbReference type="Proteomes" id="UP001165135">
    <property type="component" value="Unassembled WGS sequence"/>
</dbReference>
<feature type="domain" description="FtsK" evidence="7">
    <location>
        <begin position="649"/>
        <end position="836"/>
    </location>
</feature>